<accession>A0ABQ5G6F7</accession>
<gene>
    <name evidence="1" type="ORF">Tco_1030455</name>
</gene>
<proteinExistence type="predicted"/>
<dbReference type="Proteomes" id="UP001151760">
    <property type="component" value="Unassembled WGS sequence"/>
</dbReference>
<organism evidence="1 2">
    <name type="scientific">Tanacetum coccineum</name>
    <dbReference type="NCBI Taxonomy" id="301880"/>
    <lineage>
        <taxon>Eukaryota</taxon>
        <taxon>Viridiplantae</taxon>
        <taxon>Streptophyta</taxon>
        <taxon>Embryophyta</taxon>
        <taxon>Tracheophyta</taxon>
        <taxon>Spermatophyta</taxon>
        <taxon>Magnoliopsida</taxon>
        <taxon>eudicotyledons</taxon>
        <taxon>Gunneridae</taxon>
        <taxon>Pentapetalae</taxon>
        <taxon>asterids</taxon>
        <taxon>campanulids</taxon>
        <taxon>Asterales</taxon>
        <taxon>Asteraceae</taxon>
        <taxon>Asteroideae</taxon>
        <taxon>Anthemideae</taxon>
        <taxon>Anthemidinae</taxon>
        <taxon>Tanacetum</taxon>
    </lineage>
</organism>
<keyword evidence="2" id="KW-1185">Reference proteome</keyword>
<sequence length="352" mass="40315">MDSMIPNGQKNTLAEYMILSGADNRLPILDKDLYNSWKSRLELYMQNREHRRMILESVEHGLLIWLTIEENGVTRTKKYAELSATKKIQADCDLKATNIFFKLVNDMDIYKMKMEQFQGNTKFLNSLPPKWSKFVTDVKLVKDLHTTNFDQLHAYLEQNELHANEVRIMRERSHDPLALVANHQMAPSHFNTYQSSYNNPFNNSFHHLSFVVPVFSPGDDPIACLNKAMAFLTVVASSRGDKVKVFLVLVIRVMLLVLGETMQVDRQGLLNATTVKTEDLDTYDSDCDDVLNTKAILMANISNYGSDVISKAQQDSMILSVIEQMSEQMINHVNNWEKANKEQNSESITVEL</sequence>
<evidence type="ECO:0000313" key="1">
    <source>
        <dbReference type="EMBL" id="GJT71169.1"/>
    </source>
</evidence>
<comment type="caution">
    <text evidence="1">The sequence shown here is derived from an EMBL/GenBank/DDBJ whole genome shotgun (WGS) entry which is preliminary data.</text>
</comment>
<evidence type="ECO:0000313" key="2">
    <source>
        <dbReference type="Proteomes" id="UP001151760"/>
    </source>
</evidence>
<reference evidence="1" key="1">
    <citation type="journal article" date="2022" name="Int. J. Mol. Sci.">
        <title>Draft Genome of Tanacetum Coccineum: Genomic Comparison of Closely Related Tanacetum-Family Plants.</title>
        <authorList>
            <person name="Yamashiro T."/>
            <person name="Shiraishi A."/>
            <person name="Nakayama K."/>
            <person name="Satake H."/>
        </authorList>
    </citation>
    <scope>NUCLEOTIDE SEQUENCE</scope>
</reference>
<name>A0ABQ5G6F7_9ASTR</name>
<dbReference type="EMBL" id="BQNB010018145">
    <property type="protein sequence ID" value="GJT71169.1"/>
    <property type="molecule type" value="Genomic_DNA"/>
</dbReference>
<reference evidence="1" key="2">
    <citation type="submission" date="2022-01" db="EMBL/GenBank/DDBJ databases">
        <authorList>
            <person name="Yamashiro T."/>
            <person name="Shiraishi A."/>
            <person name="Satake H."/>
            <person name="Nakayama K."/>
        </authorList>
    </citation>
    <scope>NUCLEOTIDE SEQUENCE</scope>
</reference>
<protein>
    <submittedName>
        <fullName evidence="1">Uncharacterized protein</fullName>
    </submittedName>
</protein>